<sequence>IFGTVEACALWLGQDTASTAGWGCTHWPGFQRGDIFGGVATEGVSIGRRWRPWVPTTERSYRGKVHGNSVTVHKASPRALHSPPACSPRFRRQPTYRDTVRTIAANGIVLAARTASVCAVTD</sequence>
<gene>
    <name evidence="1" type="ORF">X777_12736</name>
</gene>
<evidence type="ECO:0000313" key="1">
    <source>
        <dbReference type="EMBL" id="EZA48820.1"/>
    </source>
</evidence>
<name>A0A026VYS5_OOCBI</name>
<proteinExistence type="predicted"/>
<evidence type="ECO:0000313" key="2">
    <source>
        <dbReference type="Proteomes" id="UP000053097"/>
    </source>
</evidence>
<feature type="non-terminal residue" evidence="1">
    <location>
        <position position="1"/>
    </location>
</feature>
<dbReference type="Proteomes" id="UP000053097">
    <property type="component" value="Unassembled WGS sequence"/>
</dbReference>
<dbReference type="EMBL" id="KK107570">
    <property type="protein sequence ID" value="EZA48820.1"/>
    <property type="molecule type" value="Genomic_DNA"/>
</dbReference>
<keyword evidence="2" id="KW-1185">Reference proteome</keyword>
<organism evidence="1 2">
    <name type="scientific">Ooceraea biroi</name>
    <name type="common">Clonal raider ant</name>
    <name type="synonym">Cerapachys biroi</name>
    <dbReference type="NCBI Taxonomy" id="2015173"/>
    <lineage>
        <taxon>Eukaryota</taxon>
        <taxon>Metazoa</taxon>
        <taxon>Ecdysozoa</taxon>
        <taxon>Arthropoda</taxon>
        <taxon>Hexapoda</taxon>
        <taxon>Insecta</taxon>
        <taxon>Pterygota</taxon>
        <taxon>Neoptera</taxon>
        <taxon>Endopterygota</taxon>
        <taxon>Hymenoptera</taxon>
        <taxon>Apocrita</taxon>
        <taxon>Aculeata</taxon>
        <taxon>Formicoidea</taxon>
        <taxon>Formicidae</taxon>
        <taxon>Dorylinae</taxon>
        <taxon>Ooceraea</taxon>
    </lineage>
</organism>
<protein>
    <submittedName>
        <fullName evidence="1">Uncharacterized protein</fullName>
    </submittedName>
</protein>
<reference evidence="1 2" key="1">
    <citation type="journal article" date="2014" name="Curr. Biol.">
        <title>The genome of the clonal raider ant Cerapachys biroi.</title>
        <authorList>
            <person name="Oxley P.R."/>
            <person name="Ji L."/>
            <person name="Fetter-Pruneda I."/>
            <person name="McKenzie S.K."/>
            <person name="Li C."/>
            <person name="Hu H."/>
            <person name="Zhang G."/>
            <person name="Kronauer D.J."/>
        </authorList>
    </citation>
    <scope>NUCLEOTIDE SEQUENCE [LARGE SCALE GENOMIC DNA]</scope>
</reference>
<accession>A0A026VYS5</accession>
<dbReference type="AlphaFoldDB" id="A0A026VYS5"/>